<dbReference type="Pfam" id="PF00069">
    <property type="entry name" value="Pkinase"/>
    <property type="match status" value="1"/>
</dbReference>
<evidence type="ECO:0000256" key="1">
    <source>
        <dbReference type="SAM" id="MobiDB-lite"/>
    </source>
</evidence>
<dbReference type="InterPro" id="IPR000719">
    <property type="entry name" value="Prot_kinase_dom"/>
</dbReference>
<evidence type="ECO:0000313" key="3">
    <source>
        <dbReference type="EMBL" id="KAL3817662.1"/>
    </source>
</evidence>
<dbReference type="Gene3D" id="1.10.510.10">
    <property type="entry name" value="Transferase(Phosphotransferase) domain 1"/>
    <property type="match status" value="1"/>
</dbReference>
<dbReference type="SMART" id="SM00220">
    <property type="entry name" value="S_TKc"/>
    <property type="match status" value="1"/>
</dbReference>
<evidence type="ECO:0000313" key="4">
    <source>
        <dbReference type="Proteomes" id="UP001530377"/>
    </source>
</evidence>
<name>A0ABD3RZN4_9STRA</name>
<sequence length="514" mass="57655">MKDNDAAATNLSPRGGGEDDCLDQTSRTIHEPRSKTTKTTNGDDHGDNESDEDINGDVVVVPTEDTSSTNGKKNDDDSNSALSLKINRRIAERVNVACQKAIANSNVLLSRTDLIVDVAMLRYEELEIGTKLGNGSFSDVHEITKITACDDDDNNNDGGLGKGDGGGGGGRVIDFRRDYSPGSFENKQVLNARTLLINHHKRGNGDCRYAVKFLREDVRASPEKYAIGTTDLVLEGMFLASLSHPNIIKVRGFPLGGVMSLCDECSPNINGYFLVLDRLYNTLADQIYKVWGNDHVVEVKKKFGFLISKTNMRDRDRNLAVRLKVAFDMSAALVYLHSKNLLYRDLKPENLGFDVRGDIKLFDLGLVKELHPTKKDKRGNYQLSMAGTPRYMAPEVALYQPYNLSADVYSFSMLLWEMVTLTKPFVDYSYSMLKRQVFHEGGRPSMAKVFNKNMSALICSGWSQNPKHRPSMEEVYGVLKSEYVKLAPHTTEREITHNRRRSTFVVRRPSERFK</sequence>
<organism evidence="3 4">
    <name type="scientific">Cyclostephanos tholiformis</name>
    <dbReference type="NCBI Taxonomy" id="382380"/>
    <lineage>
        <taxon>Eukaryota</taxon>
        <taxon>Sar</taxon>
        <taxon>Stramenopiles</taxon>
        <taxon>Ochrophyta</taxon>
        <taxon>Bacillariophyta</taxon>
        <taxon>Coscinodiscophyceae</taxon>
        <taxon>Thalassiosirophycidae</taxon>
        <taxon>Stephanodiscales</taxon>
        <taxon>Stephanodiscaceae</taxon>
        <taxon>Cyclostephanos</taxon>
    </lineage>
</organism>
<gene>
    <name evidence="3" type="ORF">ACHAXA_002007</name>
</gene>
<protein>
    <recommendedName>
        <fullName evidence="2">Protein kinase domain-containing protein</fullName>
    </recommendedName>
</protein>
<feature type="region of interest" description="Disordered" evidence="1">
    <location>
        <begin position="1"/>
        <end position="57"/>
    </location>
</feature>
<dbReference type="PANTHER" id="PTHR23257">
    <property type="entry name" value="SERINE-THREONINE PROTEIN KINASE"/>
    <property type="match status" value="1"/>
</dbReference>
<dbReference type="PANTHER" id="PTHR23257:SF958">
    <property type="entry name" value="SERINE_THREONINE-PROTEIN KINASE WNK4"/>
    <property type="match status" value="1"/>
</dbReference>
<dbReference type="AlphaFoldDB" id="A0ABD3RZN4"/>
<feature type="domain" description="Protein kinase" evidence="2">
    <location>
        <begin position="126"/>
        <end position="484"/>
    </location>
</feature>
<comment type="caution">
    <text evidence="3">The sequence shown here is derived from an EMBL/GenBank/DDBJ whole genome shotgun (WGS) entry which is preliminary data.</text>
</comment>
<proteinExistence type="predicted"/>
<accession>A0ABD3RZN4</accession>
<reference evidence="3 4" key="1">
    <citation type="submission" date="2024-10" db="EMBL/GenBank/DDBJ databases">
        <title>Updated reference genomes for cyclostephanoid diatoms.</title>
        <authorList>
            <person name="Roberts W.R."/>
            <person name="Alverson A.J."/>
        </authorList>
    </citation>
    <scope>NUCLEOTIDE SEQUENCE [LARGE SCALE GENOMIC DNA]</scope>
    <source>
        <strain evidence="3 4">AJA228-03</strain>
    </source>
</reference>
<dbReference type="PROSITE" id="PS50011">
    <property type="entry name" value="PROTEIN_KINASE_DOM"/>
    <property type="match status" value="1"/>
</dbReference>
<dbReference type="Proteomes" id="UP001530377">
    <property type="component" value="Unassembled WGS sequence"/>
</dbReference>
<keyword evidence="4" id="KW-1185">Reference proteome</keyword>
<evidence type="ECO:0000259" key="2">
    <source>
        <dbReference type="PROSITE" id="PS50011"/>
    </source>
</evidence>
<dbReference type="SUPFAM" id="SSF56112">
    <property type="entry name" value="Protein kinase-like (PK-like)"/>
    <property type="match status" value="1"/>
</dbReference>
<dbReference type="EMBL" id="JALLPB020000097">
    <property type="protein sequence ID" value="KAL3817662.1"/>
    <property type="molecule type" value="Genomic_DNA"/>
</dbReference>
<dbReference type="InterPro" id="IPR050167">
    <property type="entry name" value="Ser_Thr_protein_kinase"/>
</dbReference>
<dbReference type="InterPro" id="IPR011009">
    <property type="entry name" value="Kinase-like_dom_sf"/>
</dbReference>